<dbReference type="Pfam" id="PF13563">
    <property type="entry name" value="2_5_RNA_ligase2"/>
    <property type="match status" value="1"/>
</dbReference>
<evidence type="ECO:0000313" key="3">
    <source>
        <dbReference type="Proteomes" id="UP001152755"/>
    </source>
</evidence>
<dbReference type="Gene3D" id="3.90.1140.10">
    <property type="entry name" value="Cyclic phosphodiesterase"/>
    <property type="match status" value="1"/>
</dbReference>
<reference evidence="2" key="1">
    <citation type="submission" date="2022-08" db="EMBL/GenBank/DDBJ databases">
        <title>Genome analysis of Corynebacteriales strain.</title>
        <authorList>
            <person name="Lee S.D."/>
        </authorList>
    </citation>
    <scope>NUCLEOTIDE SEQUENCE</scope>
    <source>
        <strain evidence="2">D3-21</strain>
    </source>
</reference>
<sequence length="189" mass="20717">MVQSVELLLDQETESAVRTQWLRLRESGELHGGVPDPDRHRPHITLAVADEVFPRIEKQLARPGWFEPVTVRLGGLVVFPGRRSVLARLVVPSVELLELQERVFAMMRPCPGSASHTAPGTWTPHVTLARRLFPDQVGGAVRVLERIRDRTGSGVAVRRWDGGAHTAWAVGDTTDPGPGSRDCGGPDSE</sequence>
<accession>A0A9X4LWH4</accession>
<feature type="region of interest" description="Disordered" evidence="1">
    <location>
        <begin position="167"/>
        <end position="189"/>
    </location>
</feature>
<dbReference type="SUPFAM" id="SSF55144">
    <property type="entry name" value="LigT-like"/>
    <property type="match status" value="1"/>
</dbReference>
<evidence type="ECO:0000313" key="2">
    <source>
        <dbReference type="EMBL" id="MDG3013620.1"/>
    </source>
</evidence>
<protein>
    <submittedName>
        <fullName evidence="2">2'-5' RNA ligase family protein</fullName>
    </submittedName>
</protein>
<dbReference type="EMBL" id="JANRHA010000001">
    <property type="protein sequence ID" value="MDG3013620.1"/>
    <property type="molecule type" value="Genomic_DNA"/>
</dbReference>
<dbReference type="Proteomes" id="UP001152755">
    <property type="component" value="Unassembled WGS sequence"/>
</dbReference>
<proteinExistence type="predicted"/>
<dbReference type="AlphaFoldDB" id="A0A9X4LWH4"/>
<keyword evidence="3" id="KW-1185">Reference proteome</keyword>
<dbReference type="GO" id="GO:0016874">
    <property type="term" value="F:ligase activity"/>
    <property type="evidence" value="ECO:0007669"/>
    <property type="project" value="UniProtKB-KW"/>
</dbReference>
<comment type="caution">
    <text evidence="2">The sequence shown here is derived from an EMBL/GenBank/DDBJ whole genome shotgun (WGS) entry which is preliminary data.</text>
</comment>
<evidence type="ECO:0000256" key="1">
    <source>
        <dbReference type="SAM" id="MobiDB-lite"/>
    </source>
</evidence>
<name>A0A9X4LWH4_9ACTN</name>
<organism evidence="2 3">
    <name type="scientific">Speluncibacter jeojiensis</name>
    <dbReference type="NCBI Taxonomy" id="2710754"/>
    <lineage>
        <taxon>Bacteria</taxon>
        <taxon>Bacillati</taxon>
        <taxon>Actinomycetota</taxon>
        <taxon>Actinomycetes</taxon>
        <taxon>Mycobacteriales</taxon>
        <taxon>Speluncibacteraceae</taxon>
        <taxon>Speluncibacter</taxon>
    </lineage>
</organism>
<dbReference type="InterPro" id="IPR009097">
    <property type="entry name" value="Cyclic_Pdiesterase"/>
</dbReference>
<gene>
    <name evidence="2" type="ORF">NVS88_03495</name>
</gene>
<dbReference type="RefSeq" id="WP_277834631.1">
    <property type="nucleotide sequence ID" value="NZ_JAAIVF010000006.1"/>
</dbReference>
<keyword evidence="2" id="KW-0436">Ligase</keyword>